<dbReference type="GO" id="GO:0003714">
    <property type="term" value="F:transcription corepressor activity"/>
    <property type="evidence" value="ECO:0007669"/>
    <property type="project" value="TreeGrafter"/>
</dbReference>
<dbReference type="InterPro" id="IPR047172">
    <property type="entry name" value="Ajuba-like"/>
</dbReference>
<dbReference type="CDD" id="cd09352">
    <property type="entry name" value="LIM1_Ajuba_like"/>
    <property type="match status" value="1"/>
</dbReference>
<reference evidence="8" key="1">
    <citation type="submission" date="2023-07" db="EMBL/GenBank/DDBJ databases">
        <title>Chromosome-level genome assembly of Artemia franciscana.</title>
        <authorList>
            <person name="Jo E."/>
        </authorList>
    </citation>
    <scope>NUCLEOTIDE SEQUENCE</scope>
    <source>
        <tissue evidence="8">Whole body</tissue>
    </source>
</reference>
<accession>A0AA88I396</accession>
<dbReference type="InterPro" id="IPR001781">
    <property type="entry name" value="Znf_LIM"/>
</dbReference>
<dbReference type="Gene3D" id="2.10.110.10">
    <property type="entry name" value="Cysteine Rich Protein"/>
    <property type="match status" value="3"/>
</dbReference>
<comment type="caution">
    <text evidence="8">The sequence shown here is derived from an EMBL/GenBank/DDBJ whole genome shotgun (WGS) entry which is preliminary data.</text>
</comment>
<name>A0AA88I396_ARTSF</name>
<dbReference type="InterPro" id="IPR047248">
    <property type="entry name" value="Ajuba-like_LIM3"/>
</dbReference>
<dbReference type="PANTHER" id="PTHR24219">
    <property type="entry name" value="LIM DOMAIN-CONTAINING PROTEIN JUB"/>
    <property type="match status" value="1"/>
</dbReference>
<feature type="compositionally biased region" description="Polar residues" evidence="6">
    <location>
        <begin position="233"/>
        <end position="242"/>
    </location>
</feature>
<keyword evidence="2" id="KW-0677">Repeat</keyword>
<dbReference type="SMART" id="SM00132">
    <property type="entry name" value="LIM"/>
    <property type="match status" value="3"/>
</dbReference>
<gene>
    <name evidence="8" type="ORF">QYM36_001748</name>
</gene>
<dbReference type="Pfam" id="PF00412">
    <property type="entry name" value="LIM"/>
    <property type="match status" value="3"/>
</dbReference>
<evidence type="ECO:0000313" key="9">
    <source>
        <dbReference type="Proteomes" id="UP001187531"/>
    </source>
</evidence>
<dbReference type="FunFam" id="2.10.110.10:FF:000037">
    <property type="entry name" value="LIM domain-containing protein 1"/>
    <property type="match status" value="1"/>
</dbReference>
<dbReference type="SUPFAM" id="SSF57716">
    <property type="entry name" value="Glucocorticoid receptor-like (DNA-binding domain)"/>
    <property type="match status" value="2"/>
</dbReference>
<sequence>MKGIQDQYAQQGHQLSSYQQVYNQKSTAYGMPSSQFRASQNYVIKQQPLAYEQLVNTNSLSSLRESLSRLSHSSQESVRSSPRGSVTGYSLDLANVRAEPQAPTSHKSPIAKPESPIYENLNVLESQLRNMSVRNEMASIPPPPPYPGVQKMVNEYVNSADMRLRQVAEIPENYLLQSSGNVSLNDTTHRHCSSLQSPKLYSISNSGSSSSGLNLEAHSPVCQKKVFQSSNVMMPNTNSTINSQLSRLSPSYSSLAQPKSQNAMTSPTKDDRRPGSQNRGLLPVQVTPPKSSEPSEAEKKLEELTRKLEEELENGDEEAGEYFGICHTCSKKVTGVGQACQAMGNLYHTNCFVCCSCGRILRGRAFYNVRGQVYCEEDYLYSGFQQTAEKCGVCGHLIMDMILQAMGQAFHPGCFRCCVCNECLDGVPFTIDDTNKIYCINDFHKIFAPKCGVCGLAITPLEGTEETVRVVSMGQDYHIDCYICQDCGIQLTDEPQQRCYPLQGRLLCRGCHLLNLQQYQKK</sequence>
<proteinExistence type="predicted"/>
<feature type="domain" description="LIM zinc-binding" evidence="7">
    <location>
        <begin position="452"/>
        <end position="518"/>
    </location>
</feature>
<dbReference type="PROSITE" id="PS00478">
    <property type="entry name" value="LIM_DOMAIN_1"/>
    <property type="match status" value="1"/>
</dbReference>
<evidence type="ECO:0000256" key="5">
    <source>
        <dbReference type="PROSITE-ProRule" id="PRU00125"/>
    </source>
</evidence>
<dbReference type="PROSITE" id="PS50023">
    <property type="entry name" value="LIM_DOMAIN_2"/>
    <property type="match status" value="3"/>
</dbReference>
<dbReference type="EMBL" id="JAVRJZ010000004">
    <property type="protein sequence ID" value="KAK2723174.1"/>
    <property type="molecule type" value="Genomic_DNA"/>
</dbReference>
<keyword evidence="1 5" id="KW-0479">Metal-binding</keyword>
<dbReference type="FunFam" id="2.10.110.10:FF:000028">
    <property type="entry name" value="LIM domain-containing protein 1"/>
    <property type="match status" value="1"/>
</dbReference>
<evidence type="ECO:0000313" key="8">
    <source>
        <dbReference type="EMBL" id="KAK2723175.1"/>
    </source>
</evidence>
<evidence type="ECO:0000256" key="6">
    <source>
        <dbReference type="SAM" id="MobiDB-lite"/>
    </source>
</evidence>
<protein>
    <recommendedName>
        <fullName evidence="7">LIM zinc-binding domain-containing protein</fullName>
    </recommendedName>
</protein>
<evidence type="ECO:0000259" key="7">
    <source>
        <dbReference type="PROSITE" id="PS50023"/>
    </source>
</evidence>
<feature type="compositionally biased region" description="Low complexity" evidence="6">
    <location>
        <begin position="243"/>
        <end position="255"/>
    </location>
</feature>
<dbReference type="GO" id="GO:0005634">
    <property type="term" value="C:nucleus"/>
    <property type="evidence" value="ECO:0007669"/>
    <property type="project" value="TreeGrafter"/>
</dbReference>
<feature type="domain" description="LIM zinc-binding" evidence="7">
    <location>
        <begin position="324"/>
        <end position="385"/>
    </location>
</feature>
<dbReference type="PANTHER" id="PTHR24219:SF4">
    <property type="entry name" value="LIM DOMAIN-CONTAINING PROTEIN JUB"/>
    <property type="match status" value="1"/>
</dbReference>
<dbReference type="CDD" id="cd09355">
    <property type="entry name" value="LIM2_Ajuba_like"/>
    <property type="match status" value="1"/>
</dbReference>
<dbReference type="GO" id="GO:0000932">
    <property type="term" value="C:P-body"/>
    <property type="evidence" value="ECO:0007669"/>
    <property type="project" value="TreeGrafter"/>
</dbReference>
<dbReference type="InterPro" id="IPR047245">
    <property type="entry name" value="Ajuba-like_LIM1"/>
</dbReference>
<dbReference type="GO" id="GO:0035331">
    <property type="term" value="P:negative regulation of hippo signaling"/>
    <property type="evidence" value="ECO:0007669"/>
    <property type="project" value="TreeGrafter"/>
</dbReference>
<evidence type="ECO:0000256" key="3">
    <source>
        <dbReference type="ARBA" id="ARBA00022833"/>
    </source>
</evidence>
<feature type="compositionally biased region" description="Polar residues" evidence="6">
    <location>
        <begin position="256"/>
        <end position="267"/>
    </location>
</feature>
<keyword evidence="3 5" id="KW-0862">Zinc</keyword>
<evidence type="ECO:0000256" key="2">
    <source>
        <dbReference type="ARBA" id="ARBA00022737"/>
    </source>
</evidence>
<dbReference type="GO" id="GO:0001666">
    <property type="term" value="P:response to hypoxia"/>
    <property type="evidence" value="ECO:0007669"/>
    <property type="project" value="TreeGrafter"/>
</dbReference>
<evidence type="ECO:0000256" key="4">
    <source>
        <dbReference type="ARBA" id="ARBA00023038"/>
    </source>
</evidence>
<keyword evidence="4 5" id="KW-0440">LIM domain</keyword>
<organism evidence="8 9">
    <name type="scientific">Artemia franciscana</name>
    <name type="common">Brine shrimp</name>
    <name type="synonym">Artemia sanfranciscana</name>
    <dbReference type="NCBI Taxonomy" id="6661"/>
    <lineage>
        <taxon>Eukaryota</taxon>
        <taxon>Metazoa</taxon>
        <taxon>Ecdysozoa</taxon>
        <taxon>Arthropoda</taxon>
        <taxon>Crustacea</taxon>
        <taxon>Branchiopoda</taxon>
        <taxon>Anostraca</taxon>
        <taxon>Artemiidae</taxon>
        <taxon>Artemia</taxon>
    </lineage>
</organism>
<dbReference type="InterPro" id="IPR047247">
    <property type="entry name" value="Ajuba-like_LIM2"/>
</dbReference>
<feature type="region of interest" description="Disordered" evidence="6">
    <location>
        <begin position="233"/>
        <end position="301"/>
    </location>
</feature>
<dbReference type="GO" id="GO:0046872">
    <property type="term" value="F:metal ion binding"/>
    <property type="evidence" value="ECO:0007669"/>
    <property type="project" value="UniProtKB-KW"/>
</dbReference>
<feature type="domain" description="LIM zinc-binding" evidence="7">
    <location>
        <begin position="389"/>
        <end position="449"/>
    </location>
</feature>
<dbReference type="GO" id="GO:0005667">
    <property type="term" value="C:transcription regulator complex"/>
    <property type="evidence" value="ECO:0007669"/>
    <property type="project" value="TreeGrafter"/>
</dbReference>
<dbReference type="CDD" id="cd09438">
    <property type="entry name" value="LIM3_Ajuba_like"/>
    <property type="match status" value="1"/>
</dbReference>
<dbReference type="Proteomes" id="UP001187531">
    <property type="component" value="Unassembled WGS sequence"/>
</dbReference>
<dbReference type="EMBL" id="JAVRJZ010000004">
    <property type="protein sequence ID" value="KAK2723175.1"/>
    <property type="molecule type" value="Genomic_DNA"/>
</dbReference>
<dbReference type="GO" id="GO:0005912">
    <property type="term" value="C:adherens junction"/>
    <property type="evidence" value="ECO:0007669"/>
    <property type="project" value="TreeGrafter"/>
</dbReference>
<dbReference type="AlphaFoldDB" id="A0AA88I396"/>
<dbReference type="GO" id="GO:0007010">
    <property type="term" value="P:cytoskeleton organization"/>
    <property type="evidence" value="ECO:0007669"/>
    <property type="project" value="TreeGrafter"/>
</dbReference>
<evidence type="ECO:0000256" key="1">
    <source>
        <dbReference type="ARBA" id="ARBA00022723"/>
    </source>
</evidence>
<keyword evidence="9" id="KW-1185">Reference proteome</keyword>